<dbReference type="SMART" id="SM00239">
    <property type="entry name" value="C2"/>
    <property type="match status" value="1"/>
</dbReference>
<evidence type="ECO:0000256" key="1">
    <source>
        <dbReference type="SAM" id="Coils"/>
    </source>
</evidence>
<dbReference type="InterPro" id="IPR011989">
    <property type="entry name" value="ARM-like"/>
</dbReference>
<dbReference type="CDD" id="cd00030">
    <property type="entry name" value="C2"/>
    <property type="match status" value="1"/>
</dbReference>
<name>A0A5N6NPC9_9ASTR</name>
<dbReference type="EMBL" id="SZYD01000010">
    <property type="protein sequence ID" value="KAD4983177.1"/>
    <property type="molecule type" value="Genomic_DNA"/>
</dbReference>
<feature type="compositionally biased region" description="Low complexity" evidence="2">
    <location>
        <begin position="336"/>
        <end position="347"/>
    </location>
</feature>
<dbReference type="AlphaFoldDB" id="A0A5N6NPC9"/>
<accession>A0A5N6NPC9</accession>
<dbReference type="SUPFAM" id="SSF48371">
    <property type="entry name" value="ARM repeat"/>
    <property type="match status" value="1"/>
</dbReference>
<dbReference type="Gene3D" id="1.25.10.10">
    <property type="entry name" value="Leucine-rich Repeat Variant"/>
    <property type="match status" value="1"/>
</dbReference>
<sequence length="835" mass="92369">MSNSKRISLPPQSPSQPQQDLKHRVITCLNKLSDRDTVSVATTELESIAISLNNDSFAQFLTYLSSTSSSDKSPVRRQCVRILGVLSVTHGDALSPHVSKMIASVVRRLRDPDSAVRSACVGAVTSITSEITKPSFSSLSKPLVEAVLTEQDYNAQIGSALCLSAAIDASSDPEPAHLQKLLPRVLKLIKSDSFKAKPALLSVIGSIAGAGGIGFNRNLLNSLIACLIEFLSSDDWAARKAAVEALGRLAVTEKVHLTVFRSSCLAALENKRFDKVKVVRESMNQTLELWKEIPEHPNEVPVSPQFNDMSSSKVPATILETSPKETIPSSKHSPIQRSSTNTTQSRSPPKSNYKKHSASIVGFDQKDDSKVNIHVPHPEPDTLDIDKSIIVETEKRVISNKTRFGSRVVPYAVECEFNRDMNVNPIESVHGNQKEVEDLSRIQKQLVQIENQQSNLLNLLQKFIGSSRSGMNSLETRVNGLEKALDEISYDFAISTGRVSRTDSCCMGTEFLSPKYWRRAEGSFPSSRSRFRGSNQSQIDTCLANSNFNPNTPRSGFENPATSFEAISSARKKKSAQDPDVAIKEYAYETGGSLVVTIHNGNYRESRKTFVYLRLGYDVRRTTSIKSNENPIWNETFKFTLEKPANAILQLGFAFESLWTQELLGDVDINVAEVVKEKHINNMYEFENVKIQVELKWEPSALPELKYHQVANNLLVPKPSETMISTHVKTVGIKESASDGGGLLAVTIHEGNNLKGKHPFVILRVGHDIKRTADVLGDVDINVADVVQEKHMNNIYNIGNGRIHVELQWESTGMPVKTKPKVLQFMSSVYNLAVS</sequence>
<gene>
    <name evidence="4" type="ORF">E3N88_19848</name>
</gene>
<feature type="domain" description="C2" evidence="3">
    <location>
        <begin position="575"/>
        <end position="684"/>
    </location>
</feature>
<feature type="region of interest" description="Disordered" evidence="2">
    <location>
        <begin position="1"/>
        <end position="21"/>
    </location>
</feature>
<dbReference type="GO" id="GO:0008017">
    <property type="term" value="F:microtubule binding"/>
    <property type="evidence" value="ECO:0007669"/>
    <property type="project" value="InterPro"/>
</dbReference>
<dbReference type="InterPro" id="IPR033337">
    <property type="entry name" value="TORTIFOLIA1/SINE1-2"/>
</dbReference>
<keyword evidence="5" id="KW-1185">Reference proteome</keyword>
<dbReference type="OrthoDB" id="1904066at2759"/>
<feature type="region of interest" description="Disordered" evidence="2">
    <location>
        <begin position="322"/>
        <end position="357"/>
    </location>
</feature>
<organism evidence="4 5">
    <name type="scientific">Mikania micrantha</name>
    <name type="common">bitter vine</name>
    <dbReference type="NCBI Taxonomy" id="192012"/>
    <lineage>
        <taxon>Eukaryota</taxon>
        <taxon>Viridiplantae</taxon>
        <taxon>Streptophyta</taxon>
        <taxon>Embryophyta</taxon>
        <taxon>Tracheophyta</taxon>
        <taxon>Spermatophyta</taxon>
        <taxon>Magnoliopsida</taxon>
        <taxon>eudicotyledons</taxon>
        <taxon>Gunneridae</taxon>
        <taxon>Pentapetalae</taxon>
        <taxon>asterids</taxon>
        <taxon>campanulids</taxon>
        <taxon>Asterales</taxon>
        <taxon>Asteraceae</taxon>
        <taxon>Asteroideae</taxon>
        <taxon>Heliantheae alliance</taxon>
        <taxon>Eupatorieae</taxon>
        <taxon>Mikania</taxon>
    </lineage>
</organism>
<dbReference type="PROSITE" id="PS50004">
    <property type="entry name" value="C2"/>
    <property type="match status" value="1"/>
</dbReference>
<dbReference type="PANTHER" id="PTHR31355:SF28">
    <property type="entry name" value="MICROTUBULE-ASSOCIATED PROTEIN TORTIFOLIA1-LIKE"/>
    <property type="match status" value="1"/>
</dbReference>
<reference evidence="4 5" key="1">
    <citation type="submission" date="2019-05" db="EMBL/GenBank/DDBJ databases">
        <title>Mikania micrantha, genome provides insights into the molecular mechanism of rapid growth.</title>
        <authorList>
            <person name="Liu B."/>
        </authorList>
    </citation>
    <scope>NUCLEOTIDE SEQUENCE [LARGE SCALE GENOMIC DNA]</scope>
    <source>
        <strain evidence="4">NLD-2019</strain>
        <tissue evidence="4">Leaf</tissue>
    </source>
</reference>
<dbReference type="InterPro" id="IPR016024">
    <property type="entry name" value="ARM-type_fold"/>
</dbReference>
<dbReference type="InterPro" id="IPR035892">
    <property type="entry name" value="C2_domain_sf"/>
</dbReference>
<evidence type="ECO:0000313" key="4">
    <source>
        <dbReference type="EMBL" id="KAD4983177.1"/>
    </source>
</evidence>
<dbReference type="FunFam" id="1.25.10.10:FF:000549">
    <property type="entry name" value="ARM repeat superfamily protein"/>
    <property type="match status" value="1"/>
</dbReference>
<comment type="caution">
    <text evidence="4">The sequence shown here is derived from an EMBL/GenBank/DDBJ whole genome shotgun (WGS) entry which is preliminary data.</text>
</comment>
<dbReference type="GO" id="GO:0005874">
    <property type="term" value="C:microtubule"/>
    <property type="evidence" value="ECO:0007669"/>
    <property type="project" value="InterPro"/>
</dbReference>
<dbReference type="Pfam" id="PF00168">
    <property type="entry name" value="C2"/>
    <property type="match status" value="1"/>
</dbReference>
<evidence type="ECO:0000313" key="5">
    <source>
        <dbReference type="Proteomes" id="UP000326396"/>
    </source>
</evidence>
<keyword evidence="1" id="KW-0175">Coiled coil</keyword>
<dbReference type="Pfam" id="PF24714">
    <property type="entry name" value="TOR1L1_N"/>
    <property type="match status" value="1"/>
</dbReference>
<dbReference type="Gene3D" id="2.60.40.150">
    <property type="entry name" value="C2 domain"/>
    <property type="match status" value="1"/>
</dbReference>
<proteinExistence type="predicted"/>
<dbReference type="SUPFAM" id="SSF49562">
    <property type="entry name" value="C2 domain (Calcium/lipid-binding domain, CaLB)"/>
    <property type="match status" value="1"/>
</dbReference>
<evidence type="ECO:0000256" key="2">
    <source>
        <dbReference type="SAM" id="MobiDB-lite"/>
    </source>
</evidence>
<feature type="coiled-coil region" evidence="1">
    <location>
        <begin position="432"/>
        <end position="491"/>
    </location>
</feature>
<dbReference type="PANTHER" id="PTHR31355">
    <property type="entry name" value="MICROTUBULE-ASSOCIATED PROTEIN TORTIFOLIA1"/>
    <property type="match status" value="1"/>
</dbReference>
<dbReference type="Proteomes" id="UP000326396">
    <property type="component" value="Linkage Group LG18"/>
</dbReference>
<dbReference type="InterPro" id="IPR057600">
    <property type="entry name" value="TORTIFOLIA1/SINE1-2_N"/>
</dbReference>
<evidence type="ECO:0000259" key="3">
    <source>
        <dbReference type="PROSITE" id="PS50004"/>
    </source>
</evidence>
<protein>
    <recommendedName>
        <fullName evidence="3">C2 domain-containing protein</fullName>
    </recommendedName>
</protein>
<dbReference type="InterPro" id="IPR000008">
    <property type="entry name" value="C2_dom"/>
</dbReference>